<gene>
    <name evidence="2" type="ORF">TNCT_716681</name>
</gene>
<evidence type="ECO:0000313" key="2">
    <source>
        <dbReference type="EMBL" id="GFQ81179.1"/>
    </source>
</evidence>
<name>A0A8X6FKA6_TRICU</name>
<evidence type="ECO:0000256" key="1">
    <source>
        <dbReference type="SAM" id="MobiDB-lite"/>
    </source>
</evidence>
<sequence length="82" mass="9516">MSTRVNLGQPSNPSTVHLSLGQTVRKKPPMRRDRDWIHAVSESFMYFGLFLHIFSTRRILSSSVPYLRSGFLILRVKKGKRK</sequence>
<feature type="compositionally biased region" description="Polar residues" evidence="1">
    <location>
        <begin position="1"/>
        <end position="22"/>
    </location>
</feature>
<proteinExistence type="predicted"/>
<dbReference type="EMBL" id="BMAO01002494">
    <property type="protein sequence ID" value="GFQ81179.1"/>
    <property type="molecule type" value="Genomic_DNA"/>
</dbReference>
<dbReference type="AlphaFoldDB" id="A0A8X6FKA6"/>
<accession>A0A8X6FKA6</accession>
<protein>
    <submittedName>
        <fullName evidence="2">Uncharacterized protein</fullName>
    </submittedName>
</protein>
<comment type="caution">
    <text evidence="2">The sequence shown here is derived from an EMBL/GenBank/DDBJ whole genome shotgun (WGS) entry which is preliminary data.</text>
</comment>
<dbReference type="Proteomes" id="UP000887116">
    <property type="component" value="Unassembled WGS sequence"/>
</dbReference>
<keyword evidence="3" id="KW-1185">Reference proteome</keyword>
<organism evidence="2 3">
    <name type="scientific">Trichonephila clavata</name>
    <name type="common">Joro spider</name>
    <name type="synonym">Nephila clavata</name>
    <dbReference type="NCBI Taxonomy" id="2740835"/>
    <lineage>
        <taxon>Eukaryota</taxon>
        <taxon>Metazoa</taxon>
        <taxon>Ecdysozoa</taxon>
        <taxon>Arthropoda</taxon>
        <taxon>Chelicerata</taxon>
        <taxon>Arachnida</taxon>
        <taxon>Araneae</taxon>
        <taxon>Araneomorphae</taxon>
        <taxon>Entelegynae</taxon>
        <taxon>Araneoidea</taxon>
        <taxon>Nephilidae</taxon>
        <taxon>Trichonephila</taxon>
    </lineage>
</organism>
<reference evidence="2" key="1">
    <citation type="submission" date="2020-07" db="EMBL/GenBank/DDBJ databases">
        <title>Multicomponent nature underlies the extraordinary mechanical properties of spider dragline silk.</title>
        <authorList>
            <person name="Kono N."/>
            <person name="Nakamura H."/>
            <person name="Mori M."/>
            <person name="Yoshida Y."/>
            <person name="Ohtoshi R."/>
            <person name="Malay A.D."/>
            <person name="Moran D.A.P."/>
            <person name="Tomita M."/>
            <person name="Numata K."/>
            <person name="Arakawa K."/>
        </authorList>
    </citation>
    <scope>NUCLEOTIDE SEQUENCE</scope>
</reference>
<evidence type="ECO:0000313" key="3">
    <source>
        <dbReference type="Proteomes" id="UP000887116"/>
    </source>
</evidence>
<feature type="region of interest" description="Disordered" evidence="1">
    <location>
        <begin position="1"/>
        <end position="24"/>
    </location>
</feature>